<dbReference type="InterPro" id="IPR029056">
    <property type="entry name" value="Ribokinase-like"/>
</dbReference>
<comment type="caution">
    <text evidence="5">The sequence shown here is derived from an EMBL/GenBank/DDBJ whole genome shotgun (WGS) entry which is preliminary data.</text>
</comment>
<dbReference type="RefSeq" id="WP_327793794.1">
    <property type="nucleotide sequence ID" value="NZ_JADQAZ010000002.1"/>
</dbReference>
<evidence type="ECO:0000313" key="6">
    <source>
        <dbReference type="Proteomes" id="UP001315686"/>
    </source>
</evidence>
<dbReference type="SUPFAM" id="SSF53613">
    <property type="entry name" value="Ribokinase-like"/>
    <property type="match status" value="1"/>
</dbReference>
<dbReference type="PANTHER" id="PTHR43085">
    <property type="entry name" value="HEXOKINASE FAMILY MEMBER"/>
    <property type="match status" value="1"/>
</dbReference>
<dbReference type="GO" id="GO:0005829">
    <property type="term" value="C:cytosol"/>
    <property type="evidence" value="ECO:0007669"/>
    <property type="project" value="TreeGrafter"/>
</dbReference>
<feature type="domain" description="Carbohydrate kinase PfkB" evidence="4">
    <location>
        <begin position="23"/>
        <end position="313"/>
    </location>
</feature>
<dbReference type="Proteomes" id="UP001315686">
    <property type="component" value="Unassembled WGS sequence"/>
</dbReference>
<dbReference type="InterPro" id="IPR050306">
    <property type="entry name" value="PfkB_Carbo_kinase"/>
</dbReference>
<evidence type="ECO:0000313" key="5">
    <source>
        <dbReference type="EMBL" id="MBT0957564.1"/>
    </source>
</evidence>
<dbReference type="EMBL" id="JADQAZ010000002">
    <property type="protein sequence ID" value="MBT0957564.1"/>
    <property type="molecule type" value="Genomic_DNA"/>
</dbReference>
<protein>
    <submittedName>
        <fullName evidence="5">Sugar kinase</fullName>
    </submittedName>
</protein>
<gene>
    <name evidence="5" type="ORF">IV417_09205</name>
</gene>
<dbReference type="GO" id="GO:0006974">
    <property type="term" value="P:DNA damage response"/>
    <property type="evidence" value="ECO:0007669"/>
    <property type="project" value="TreeGrafter"/>
</dbReference>
<evidence type="ECO:0000256" key="1">
    <source>
        <dbReference type="ARBA" id="ARBA00010688"/>
    </source>
</evidence>
<dbReference type="GO" id="GO:0019698">
    <property type="term" value="P:D-galacturonate catabolic process"/>
    <property type="evidence" value="ECO:0007669"/>
    <property type="project" value="TreeGrafter"/>
</dbReference>
<name>A0AAP2CNL4_9RHOB</name>
<organism evidence="5 6">
    <name type="scientific">Harenicola maris</name>
    <dbReference type="NCBI Taxonomy" id="2841044"/>
    <lineage>
        <taxon>Bacteria</taxon>
        <taxon>Pseudomonadati</taxon>
        <taxon>Pseudomonadota</taxon>
        <taxon>Alphaproteobacteria</taxon>
        <taxon>Rhodobacterales</taxon>
        <taxon>Paracoccaceae</taxon>
        <taxon>Harenicola</taxon>
    </lineage>
</organism>
<keyword evidence="6" id="KW-1185">Reference proteome</keyword>
<dbReference type="PANTHER" id="PTHR43085:SF15">
    <property type="entry name" value="2-DEHYDRO-3-DEOXYGLUCONOKINASE"/>
    <property type="match status" value="1"/>
</dbReference>
<dbReference type="Gene3D" id="3.40.1190.20">
    <property type="match status" value="1"/>
</dbReference>
<reference evidence="5 6" key="1">
    <citation type="journal article" date="2021" name="Arch. Microbiol.">
        <title>Harenicola maris gen. nov., sp. nov. isolated from the Sea of Japan shallow sediments.</title>
        <authorList>
            <person name="Romanenko L.A."/>
            <person name="Kurilenko V.V."/>
            <person name="Chernysheva N.Y."/>
            <person name="Tekutyeva L.A."/>
            <person name="Velansky P.V."/>
            <person name="Svetashev V.I."/>
            <person name="Isaeva M.P."/>
        </authorList>
    </citation>
    <scope>NUCLEOTIDE SEQUENCE [LARGE SCALE GENOMIC DNA]</scope>
    <source>
        <strain evidence="5 6">KMM 3653</strain>
    </source>
</reference>
<dbReference type="Pfam" id="PF00294">
    <property type="entry name" value="PfkB"/>
    <property type="match status" value="1"/>
</dbReference>
<proteinExistence type="inferred from homology"/>
<evidence type="ECO:0000256" key="2">
    <source>
        <dbReference type="ARBA" id="ARBA00022679"/>
    </source>
</evidence>
<evidence type="ECO:0000259" key="4">
    <source>
        <dbReference type="Pfam" id="PF00294"/>
    </source>
</evidence>
<keyword evidence="3 5" id="KW-0418">Kinase</keyword>
<evidence type="ECO:0000256" key="3">
    <source>
        <dbReference type="ARBA" id="ARBA00022777"/>
    </source>
</evidence>
<dbReference type="InterPro" id="IPR011611">
    <property type="entry name" value="PfkB_dom"/>
</dbReference>
<accession>A0AAP2CNL4</accession>
<dbReference type="AlphaFoldDB" id="A0AAP2CNL4"/>
<keyword evidence="2" id="KW-0808">Transferase</keyword>
<dbReference type="GO" id="GO:0008673">
    <property type="term" value="F:2-dehydro-3-deoxygluconokinase activity"/>
    <property type="evidence" value="ECO:0007669"/>
    <property type="project" value="TreeGrafter"/>
</dbReference>
<sequence>MADSTPTNPFITRGGAPGRFTAIGECMVEMAPAGSSGQFQMGFAGDTYNTAWYLKQIRPEWALRYVTRVGTDAASGAMLAQMSEAKIETHHIGQSAERSVGLYLISLNDGERSFSYWRDQSAARQLADDPAALAASVADSDVIYFSGITLGILTPKARETLLETLAAARAAGKTTAFDSNLRPRLWGSETEMCDAVMHAAAVSDIVLPSYDDEASYFGDESIDATRDRYLKVGATTVVVKNGPGTVHYAHNGKLGEVSPPPVGEVVDTTAAGDSFNAGFFAGIAGAAPIEAAITLGCQVSGQVIGQRGALVPLDHDKLAKKPA</sequence>
<comment type="similarity">
    <text evidence="1">Belongs to the carbohydrate kinase PfkB family.</text>
</comment>
<dbReference type="GO" id="GO:0042840">
    <property type="term" value="P:D-glucuronate catabolic process"/>
    <property type="evidence" value="ECO:0007669"/>
    <property type="project" value="TreeGrafter"/>
</dbReference>
<dbReference type="CDD" id="cd01166">
    <property type="entry name" value="KdgK"/>
    <property type="match status" value="1"/>
</dbReference>